<feature type="region of interest" description="Disordered" evidence="6">
    <location>
        <begin position="583"/>
        <end position="621"/>
    </location>
</feature>
<dbReference type="GO" id="GO:0008270">
    <property type="term" value="F:zinc ion binding"/>
    <property type="evidence" value="ECO:0007669"/>
    <property type="project" value="UniProtKB-KW"/>
</dbReference>
<feature type="zinc finger region" description="C3H1-type" evidence="5">
    <location>
        <begin position="2110"/>
        <end position="2135"/>
    </location>
</feature>
<feature type="region of interest" description="Disordered" evidence="6">
    <location>
        <begin position="1845"/>
        <end position="2114"/>
    </location>
</feature>
<dbReference type="Pfam" id="PF02201">
    <property type="entry name" value="SWIB"/>
    <property type="match status" value="1"/>
</dbReference>
<feature type="domain" description="PHD-type" evidence="7">
    <location>
        <begin position="767"/>
        <end position="833"/>
    </location>
</feature>
<dbReference type="FunFam" id="3.90.70.200:FF:000002">
    <property type="entry name" value="Zinc finger CCCH domain-containing protein 19"/>
    <property type="match status" value="1"/>
</dbReference>
<feature type="compositionally biased region" description="Gly residues" evidence="6">
    <location>
        <begin position="2078"/>
        <end position="2091"/>
    </location>
</feature>
<keyword evidence="13" id="KW-1185">Reference proteome</keyword>
<feature type="compositionally biased region" description="Low complexity" evidence="6">
    <location>
        <begin position="1952"/>
        <end position="1970"/>
    </location>
</feature>
<dbReference type="InterPro" id="IPR001965">
    <property type="entry name" value="Znf_PHD"/>
</dbReference>
<dbReference type="SMART" id="SM00444">
    <property type="entry name" value="GYF"/>
    <property type="match status" value="1"/>
</dbReference>
<feature type="region of interest" description="Disordered" evidence="6">
    <location>
        <begin position="727"/>
        <end position="760"/>
    </location>
</feature>
<feature type="compositionally biased region" description="Polar residues" evidence="6">
    <location>
        <begin position="1355"/>
        <end position="1375"/>
    </location>
</feature>
<keyword evidence="1 5" id="KW-0479">Metal-binding</keyword>
<feature type="region of interest" description="Disordered" evidence="6">
    <location>
        <begin position="1550"/>
        <end position="1738"/>
    </location>
</feature>
<organism evidence="12 13">
    <name type="scientific">Aristolochia fimbriata</name>
    <name type="common">White veined hardy Dutchman's pipe vine</name>
    <dbReference type="NCBI Taxonomy" id="158543"/>
    <lineage>
        <taxon>Eukaryota</taxon>
        <taxon>Viridiplantae</taxon>
        <taxon>Streptophyta</taxon>
        <taxon>Embryophyta</taxon>
        <taxon>Tracheophyta</taxon>
        <taxon>Spermatophyta</taxon>
        <taxon>Magnoliopsida</taxon>
        <taxon>Magnoliidae</taxon>
        <taxon>Piperales</taxon>
        <taxon>Aristolochiaceae</taxon>
        <taxon>Aristolochia</taxon>
    </lineage>
</organism>
<dbReference type="Pfam" id="PF25980">
    <property type="entry name" value="NERD_plant"/>
    <property type="match status" value="1"/>
</dbReference>
<feature type="compositionally biased region" description="Polar residues" evidence="6">
    <location>
        <begin position="1812"/>
        <end position="1829"/>
    </location>
</feature>
<name>A0AAV7E204_ARIFI</name>
<dbReference type="PROSITE" id="PS51360">
    <property type="entry name" value="PLUS3"/>
    <property type="match status" value="1"/>
</dbReference>
<dbReference type="PROSITE" id="PS50829">
    <property type="entry name" value="GYF"/>
    <property type="match status" value="1"/>
</dbReference>
<evidence type="ECO:0000259" key="7">
    <source>
        <dbReference type="PROSITE" id="PS50016"/>
    </source>
</evidence>
<dbReference type="PROSITE" id="PS51925">
    <property type="entry name" value="SWIB_MDM2"/>
    <property type="match status" value="1"/>
</dbReference>
<dbReference type="InterPro" id="IPR004343">
    <property type="entry name" value="Plus-3_dom"/>
</dbReference>
<feature type="compositionally biased region" description="Polar residues" evidence="6">
    <location>
        <begin position="1515"/>
        <end position="1531"/>
    </location>
</feature>
<feature type="compositionally biased region" description="Polar residues" evidence="6">
    <location>
        <begin position="1846"/>
        <end position="1863"/>
    </location>
</feature>
<feature type="compositionally biased region" description="Basic and acidic residues" evidence="6">
    <location>
        <begin position="416"/>
        <end position="428"/>
    </location>
</feature>
<accession>A0AAV7E204</accession>
<feature type="compositionally biased region" description="Gly residues" evidence="6">
    <location>
        <begin position="2051"/>
        <end position="2065"/>
    </location>
</feature>
<dbReference type="InterPro" id="IPR013083">
    <property type="entry name" value="Znf_RING/FYVE/PHD"/>
</dbReference>
<dbReference type="FunFam" id="3.30.40.10:FF:000303">
    <property type="entry name" value="Zinc finger CCCH domain-containing protein 19"/>
    <property type="match status" value="1"/>
</dbReference>
<feature type="domain" description="DM2" evidence="11">
    <location>
        <begin position="984"/>
        <end position="1067"/>
    </location>
</feature>
<dbReference type="InterPro" id="IPR003169">
    <property type="entry name" value="GYF"/>
</dbReference>
<feature type="region of interest" description="Disordered" evidence="6">
    <location>
        <begin position="1090"/>
        <end position="1114"/>
    </location>
</feature>
<feature type="compositionally biased region" description="Basic and acidic residues" evidence="6">
    <location>
        <begin position="13"/>
        <end position="38"/>
    </location>
</feature>
<feature type="compositionally biased region" description="Basic and acidic residues" evidence="6">
    <location>
        <begin position="223"/>
        <end position="238"/>
    </location>
</feature>
<dbReference type="Gene3D" id="3.90.70.200">
    <property type="entry name" value="Plus-3 domain"/>
    <property type="match status" value="1"/>
</dbReference>
<feature type="domain" description="Plus3" evidence="10">
    <location>
        <begin position="1124"/>
        <end position="1257"/>
    </location>
</feature>
<dbReference type="InterPro" id="IPR019786">
    <property type="entry name" value="Zinc_finger_PHD-type_CS"/>
</dbReference>
<feature type="compositionally biased region" description="Basic residues" evidence="6">
    <location>
        <begin position="952"/>
        <end position="962"/>
    </location>
</feature>
<dbReference type="InterPro" id="IPR036885">
    <property type="entry name" value="SWIB_MDM2_dom_sf"/>
</dbReference>
<dbReference type="PROSITE" id="PS50016">
    <property type="entry name" value="ZF_PHD_2"/>
    <property type="match status" value="1"/>
</dbReference>
<feature type="domain" description="GYF" evidence="9">
    <location>
        <begin position="1443"/>
        <end position="1497"/>
    </location>
</feature>
<reference evidence="12 13" key="1">
    <citation type="submission" date="2021-07" db="EMBL/GenBank/DDBJ databases">
        <title>The Aristolochia fimbriata genome: insights into angiosperm evolution, floral development and chemical biosynthesis.</title>
        <authorList>
            <person name="Jiao Y."/>
        </authorList>
    </citation>
    <scope>NUCLEOTIDE SEQUENCE [LARGE SCALE GENOMIC DNA]</scope>
    <source>
        <strain evidence="12">IBCAS-2021</strain>
        <tissue evidence="12">Leaf</tissue>
    </source>
</reference>
<feature type="compositionally biased region" description="Low complexity" evidence="6">
    <location>
        <begin position="357"/>
        <end position="368"/>
    </location>
</feature>
<feature type="region of interest" description="Disordered" evidence="6">
    <location>
        <begin position="1"/>
        <end position="71"/>
    </location>
</feature>
<dbReference type="EMBL" id="JAINDJ010000007">
    <property type="protein sequence ID" value="KAG9442925.1"/>
    <property type="molecule type" value="Genomic_DNA"/>
</dbReference>
<feature type="region of interest" description="Disordered" evidence="6">
    <location>
        <begin position="1507"/>
        <end position="1531"/>
    </location>
</feature>
<dbReference type="SUPFAM" id="SSF47592">
    <property type="entry name" value="SWIB/MDM2 domain"/>
    <property type="match status" value="1"/>
</dbReference>
<dbReference type="Gene3D" id="3.30.1490.40">
    <property type="match status" value="1"/>
</dbReference>
<keyword evidence="2 5" id="KW-0863">Zinc-finger</keyword>
<protein>
    <submittedName>
        <fullName evidence="12">Uncharacterized protein</fullName>
    </submittedName>
</protein>
<dbReference type="SMART" id="SM00249">
    <property type="entry name" value="PHD"/>
    <property type="match status" value="1"/>
</dbReference>
<proteinExistence type="predicted"/>
<evidence type="ECO:0000256" key="6">
    <source>
        <dbReference type="SAM" id="MobiDB-lite"/>
    </source>
</evidence>
<dbReference type="Pfam" id="PF03126">
    <property type="entry name" value="Plus-3"/>
    <property type="match status" value="1"/>
</dbReference>
<keyword evidence="4" id="KW-0238">DNA-binding</keyword>
<feature type="compositionally biased region" description="Polar residues" evidence="6">
    <location>
        <begin position="1663"/>
        <end position="1690"/>
    </location>
</feature>
<evidence type="ECO:0000313" key="12">
    <source>
        <dbReference type="EMBL" id="KAG9442925.1"/>
    </source>
</evidence>
<dbReference type="SMART" id="SM00719">
    <property type="entry name" value="Plus3"/>
    <property type="match status" value="1"/>
</dbReference>
<feature type="domain" description="C3H1-type" evidence="8">
    <location>
        <begin position="2110"/>
        <end position="2135"/>
    </location>
</feature>
<feature type="compositionally biased region" description="Basic and acidic residues" evidence="6">
    <location>
        <begin position="1333"/>
        <end position="1353"/>
    </location>
</feature>
<feature type="compositionally biased region" description="Low complexity" evidence="6">
    <location>
        <begin position="1990"/>
        <end position="1999"/>
    </location>
</feature>
<dbReference type="InterPro" id="IPR058668">
    <property type="entry name" value="NERD_dom"/>
</dbReference>
<feature type="compositionally biased region" description="Polar residues" evidence="6">
    <location>
        <begin position="1726"/>
        <end position="1735"/>
    </location>
</feature>
<dbReference type="SUPFAM" id="SSF57903">
    <property type="entry name" value="FYVE/PHD zinc finger"/>
    <property type="match status" value="1"/>
</dbReference>
<dbReference type="InterPro" id="IPR000571">
    <property type="entry name" value="Znf_CCCH"/>
</dbReference>
<dbReference type="PANTHER" id="PTHR46695">
    <property type="entry name" value="ZINC FINGER CCCH DOMAIN-CONTAINING PROTEIN 44-RELATED"/>
    <property type="match status" value="1"/>
</dbReference>
<dbReference type="SUPFAM" id="SSF55277">
    <property type="entry name" value="GYF domain"/>
    <property type="match status" value="1"/>
</dbReference>
<gene>
    <name evidence="12" type="ORF">H6P81_018779</name>
</gene>
<dbReference type="Proteomes" id="UP000825729">
    <property type="component" value="Unassembled WGS sequence"/>
</dbReference>
<feature type="region of interest" description="Disordered" evidence="6">
    <location>
        <begin position="911"/>
        <end position="969"/>
    </location>
</feature>
<dbReference type="CDD" id="cd10567">
    <property type="entry name" value="SWIB-MDM2_like"/>
    <property type="match status" value="1"/>
</dbReference>
<dbReference type="SUPFAM" id="SSF159042">
    <property type="entry name" value="Plus3-like"/>
    <property type="match status" value="1"/>
</dbReference>
<feature type="compositionally biased region" description="Low complexity" evidence="6">
    <location>
        <begin position="935"/>
        <end position="945"/>
    </location>
</feature>
<evidence type="ECO:0000259" key="10">
    <source>
        <dbReference type="PROSITE" id="PS51360"/>
    </source>
</evidence>
<sequence length="2135" mass="227989">MEQEEEDVFEGSGVERSEMLADEVRVEEQCGVEERDAAGDETQGTQFVGSSSTGADSYQMGEEGRERGNLEAVADCVGIGSGGEVRETDGPELGGAVPSGGLHVDEGAVRVMGYSQIDSVSELGSSSLHGGEVGKDCELDASMPISDAAVGSPPRGGEVHDMEDSLSMRGFSFAGDEVAAASSPVRGGEVHDMEDTLSMGAYAAGSSVTGDEVPVAASPLRGGEVHDTKDSLPMDDSRAAVSSLPGEEVPAASSSLRDGEVHDMGGLLPVGDSHAADSSFEGDEVPVAASPLRGEEVHNKEDSLSKGDPHAAGSSFPGEEVPVAASPLDGALPDGGIVNASSPEGAGKEFDLDDLQPSSAHPAAGSSPRGDQVNETEGLLSISDSSAVASFPSGGEVRAMTDSQPTGVSHPIGSDSHIDELDEKKKQQCADPPQLANSSLSGDEVREVEEPQTDGSQIIESSKNVGSSLVGDETYGMGIPPDGILGTIPSPTVETEVCEFEGSKVGPQFNVASEPAGSPKAGSEFHETEGSKFIDASQPISSAFAADEICEGHEYNEDALEIHSSPMNEDGVAGMGVSAPLEASQSFTSPRGDLHERQEPSPMNEDEVAEMGGSASLDTSQSFTLPIDDLPERKEPQLTDSAPPVCFPTVTDEGYEMENPQLMGQPQTVGFPPGKEIQGMEDTHLIDGQPSSSPSDGNEIYRMEEAEFFISSATVGSPLDVLMEEKEVQEEAEDGEEGPAESKGGKRKRGRPGRVQTRSSTRRKEEEDVCFICFDGGNLVLCDRRGCPKAYHPSCVNRDEAFFRSKGKWNCGWHICSSCEKASQYMCYTCTFSLCKGCIKETGFFCIRGNKGFCETCMRTVMLIEKNEQENKGMGAVNFDDKNSWEYLFKEYWLDLKRKLSLTLQELSKAKTPKSSGASARNDDSSDELYDAKNDPGSGSDSSSPQVEGSKPSKKKAKKRSRLTPIDKSVPSAPEVVAVEQLSLPEDRQWASPELLEFVSHMRNGDTSVLSQYDVQALLLEYIKQNKLRDPRRKSQIICDSRLINLFGKARVGHFEMLKLLESHFLIKEDPSEADVGQDAVTDTEAIPVETDGNIDGTRMDKRKRRGKKGEERVPQSNLDDYAAIDVHNINLIYLRRNLMEDLLEDMETFQEKVVGAFVRIRISGAGQKQDMYRLVQVVGIGKAAETYKTGKRTTDVTLEILNLNKTEIISIDTISNQEFSEEECKRLRQSIKCGFINRLSVGEVQVKARALQTVRVNDWLETEILRLSHLRDRASEKGRRKEYPLELLLDKDLQVLNSPDERARRLQELPEVHADPNMDPSHESDEEEADAEDKKRDFFRPRDSGYSRRGKENISLSARKTSSTWEQSRNTTIKGASWDRADPSTVAGERIKEASWYEGGDASNAGNWDSPIKVAAVAAQPVLKSAPVPPNPPATPNINEAEKMWHYKDPSGKVQGPFSMAQLRKWNATGYFPADLKIWRTSESQDDSFLLTDALAGKFQKDLPEWEPPKAFYSGSSVPDSSNANRQGGWAGNQSYGVAAPKVEVKGAWVGNPSQGWDMSRVPSNNGLSSQSQGPTNSTPAYRGREDRNAHDAARWNSGQSHGNSWNTDQSAGFQPNILASSAQQQTLSIRTEVWSPNQTSQNDFSNPPTPTPSLSSGGWIGNQTTNPGWGTTGVTIPAPQQSSSTTAPNRIGGGWGHPAPLVMPDNRNESFNPPTPTPKPSSVDWGNSSNPGSLQPPVMLKEITKLDRLTHSSVSPTHDRNQNAGVLAQEQVPSERSPGSAIPIPQMVHAPSEQPPGGKGQISLPAEETLQFSSQNQVSLSGSQGSQAVSHIVGPIAQRLEQAGLSQQPATAGWGLSQSQKPDMVTESAGLPNTWTGPPNANGDKWSTPATEPKAKPSRWGPALNDGGAQSQKTSLPPAANWQSSSSNPATGWGATPENTSKGWVPPGPEGHNPNPGPGAAPSGNASAGWGGAAPSGNANAGWGGAAPPGNANPGWGVAAQGNTNGSWGPTGALPQGNTNAAWVPPAGQVNPNTGWGGQPQGNVNTGWGSTGGNPGSWGGNGNHNGERYPGHGDRGFQGGNDSGQGGGRQHWNRPSFGGGRGPPGPPSRGQRVCKFHENGHCKKGAACDYLHT</sequence>
<evidence type="ECO:0000256" key="4">
    <source>
        <dbReference type="ARBA" id="ARBA00023125"/>
    </source>
</evidence>
<feature type="compositionally biased region" description="Polar residues" evidence="6">
    <location>
        <begin position="453"/>
        <end position="467"/>
    </location>
</feature>
<feature type="compositionally biased region" description="Basic and acidic residues" evidence="6">
    <location>
        <begin position="296"/>
        <end position="309"/>
    </location>
</feature>
<keyword evidence="3 5" id="KW-0862">Zinc</keyword>
<feature type="compositionally biased region" description="Acidic residues" evidence="6">
    <location>
        <begin position="727"/>
        <end position="739"/>
    </location>
</feature>
<feature type="compositionally biased region" description="Basic and acidic residues" evidence="6">
    <location>
        <begin position="2067"/>
        <end position="2077"/>
    </location>
</feature>
<dbReference type="PANTHER" id="PTHR46695:SF5">
    <property type="entry name" value="RNA POLYMERASE-ASSOCIATED PROTEIN RTF1 HOMOLOG"/>
    <property type="match status" value="1"/>
</dbReference>
<dbReference type="InterPro" id="IPR035445">
    <property type="entry name" value="GYF-like_dom_sf"/>
</dbReference>
<dbReference type="CDD" id="cd00072">
    <property type="entry name" value="GYF"/>
    <property type="match status" value="1"/>
</dbReference>
<feature type="compositionally biased region" description="Polar residues" evidence="6">
    <location>
        <begin position="1598"/>
        <end position="1646"/>
    </location>
</feature>
<dbReference type="GO" id="GO:0003677">
    <property type="term" value="F:DNA binding"/>
    <property type="evidence" value="ECO:0007669"/>
    <property type="project" value="UniProtKB-KW"/>
</dbReference>
<feature type="compositionally biased region" description="Polar residues" evidence="6">
    <location>
        <begin position="1553"/>
        <end position="1581"/>
    </location>
</feature>
<dbReference type="InterPro" id="IPR011011">
    <property type="entry name" value="Znf_FYVE_PHD"/>
</dbReference>
<evidence type="ECO:0000259" key="9">
    <source>
        <dbReference type="PROSITE" id="PS50829"/>
    </source>
</evidence>
<dbReference type="Pfam" id="PF02213">
    <property type="entry name" value="GYF"/>
    <property type="match status" value="1"/>
</dbReference>
<dbReference type="InterPro" id="IPR019835">
    <property type="entry name" value="SWIB_domain"/>
</dbReference>
<feature type="region of interest" description="Disordered" evidence="6">
    <location>
        <begin position="1771"/>
        <end position="1829"/>
    </location>
</feature>
<dbReference type="InterPro" id="IPR019787">
    <property type="entry name" value="Znf_PHD-finger"/>
</dbReference>
<feature type="compositionally biased region" description="Polar residues" evidence="6">
    <location>
        <begin position="1910"/>
        <end position="1932"/>
    </location>
</feature>
<evidence type="ECO:0000256" key="2">
    <source>
        <dbReference type="ARBA" id="ARBA00022771"/>
    </source>
</evidence>
<feature type="compositionally biased region" description="Polar residues" evidence="6">
    <location>
        <begin position="42"/>
        <end position="56"/>
    </location>
</feature>
<dbReference type="Gene3D" id="1.10.245.10">
    <property type="entry name" value="SWIB/MDM2 domain"/>
    <property type="match status" value="1"/>
</dbReference>
<evidence type="ECO:0000313" key="13">
    <source>
        <dbReference type="Proteomes" id="UP000825729"/>
    </source>
</evidence>
<dbReference type="CDD" id="cd15568">
    <property type="entry name" value="PHD5_NSD"/>
    <property type="match status" value="1"/>
</dbReference>
<evidence type="ECO:0000259" key="8">
    <source>
        <dbReference type="PROSITE" id="PS50103"/>
    </source>
</evidence>
<dbReference type="PROSITE" id="PS50103">
    <property type="entry name" value="ZF_C3H1"/>
    <property type="match status" value="1"/>
</dbReference>
<evidence type="ECO:0000256" key="3">
    <source>
        <dbReference type="ARBA" id="ARBA00022833"/>
    </source>
</evidence>
<evidence type="ECO:0000259" key="11">
    <source>
        <dbReference type="PROSITE" id="PS51925"/>
    </source>
</evidence>
<dbReference type="InterPro" id="IPR003121">
    <property type="entry name" value="SWIB_MDM2_domain"/>
</dbReference>
<feature type="region of interest" description="Disordered" evidence="6">
    <location>
        <begin position="207"/>
        <end position="284"/>
    </location>
</feature>
<feature type="region of interest" description="Disordered" evidence="6">
    <location>
        <begin position="296"/>
        <end position="467"/>
    </location>
</feature>
<feature type="compositionally biased region" description="Basic and acidic residues" evidence="6">
    <location>
        <begin position="1310"/>
        <end position="1324"/>
    </location>
</feature>
<dbReference type="Gene3D" id="3.30.40.10">
    <property type="entry name" value="Zinc/RING finger domain, C3HC4 (zinc finger)"/>
    <property type="match status" value="1"/>
</dbReference>
<dbReference type="PROSITE" id="PS01359">
    <property type="entry name" value="ZF_PHD_1"/>
    <property type="match status" value="1"/>
</dbReference>
<feature type="region of interest" description="Disordered" evidence="6">
    <location>
        <begin position="1310"/>
        <end position="1386"/>
    </location>
</feature>
<evidence type="ECO:0000256" key="5">
    <source>
        <dbReference type="PROSITE-ProRule" id="PRU00723"/>
    </source>
</evidence>
<evidence type="ECO:0000256" key="1">
    <source>
        <dbReference type="ARBA" id="ARBA00022723"/>
    </source>
</evidence>
<dbReference type="FunFam" id="3.30.1490.40:FF:000004">
    <property type="entry name" value="Zinc finger CCCH domain-containing protein 19"/>
    <property type="match status" value="1"/>
</dbReference>
<feature type="compositionally biased region" description="Basic and acidic residues" evidence="6">
    <location>
        <begin position="1584"/>
        <end position="1595"/>
    </location>
</feature>
<dbReference type="InterPro" id="IPR036128">
    <property type="entry name" value="Plus3-like_sf"/>
</dbReference>
<comment type="caution">
    <text evidence="12">The sequence shown here is derived from an EMBL/GenBank/DDBJ whole genome shotgun (WGS) entry which is preliminary data.</text>
</comment>
<dbReference type="SMART" id="SM00151">
    <property type="entry name" value="SWIB"/>
    <property type="match status" value="1"/>
</dbReference>